<feature type="compositionally biased region" description="Basic and acidic residues" evidence="1">
    <location>
        <begin position="8"/>
        <end position="21"/>
    </location>
</feature>
<feature type="region of interest" description="Disordered" evidence="1">
    <location>
        <begin position="40"/>
        <end position="61"/>
    </location>
</feature>
<dbReference type="AlphaFoldDB" id="A0A5C4N6M7"/>
<feature type="region of interest" description="Disordered" evidence="1">
    <location>
        <begin position="1"/>
        <end position="25"/>
    </location>
</feature>
<evidence type="ECO:0000313" key="2">
    <source>
        <dbReference type="EMBL" id="TNC52593.1"/>
    </source>
</evidence>
<name>A0A5C4N6M7_9ACTN</name>
<dbReference type="EMBL" id="VDFR01000001">
    <property type="protein sequence ID" value="TNC52673.1"/>
    <property type="molecule type" value="Genomic_DNA"/>
</dbReference>
<proteinExistence type="predicted"/>
<sequence>MAQAPVSTHEHSWLTESHHATSEGTIRYVQCPECGARRVDLQRHPDAPPVAASREVGVRSR</sequence>
<dbReference type="OrthoDB" id="4484477at2"/>
<dbReference type="RefSeq" id="WP_139104913.1">
    <property type="nucleotide sequence ID" value="NZ_VDFR01000001.1"/>
</dbReference>
<evidence type="ECO:0000313" key="4">
    <source>
        <dbReference type="Proteomes" id="UP000306740"/>
    </source>
</evidence>
<reference evidence="3 4" key="1">
    <citation type="submission" date="2019-05" db="EMBL/GenBank/DDBJ databases">
        <title>Mumia sp. nov., isolated from the intestinal contents of plateau pika (Ochotona curzoniae) in the Qinghai-Tibet plateau of China.</title>
        <authorList>
            <person name="Tian Z."/>
        </authorList>
    </citation>
    <scope>NUCLEOTIDE SEQUENCE [LARGE SCALE GENOMIC DNA]</scope>
    <source>
        <strain evidence="4">527</strain>
        <strain evidence="3">Z527</strain>
    </source>
</reference>
<organism evidence="3 4">
    <name type="scientific">Mumia zhuanghuii</name>
    <dbReference type="NCBI Taxonomy" id="2585211"/>
    <lineage>
        <taxon>Bacteria</taxon>
        <taxon>Bacillati</taxon>
        <taxon>Actinomycetota</taxon>
        <taxon>Actinomycetes</taxon>
        <taxon>Propionibacteriales</taxon>
        <taxon>Nocardioidaceae</taxon>
        <taxon>Mumia</taxon>
    </lineage>
</organism>
<gene>
    <name evidence="3" type="ORF">FHE65_00095</name>
    <name evidence="2" type="ORF">FHE65_00370</name>
</gene>
<dbReference type="Proteomes" id="UP000306740">
    <property type="component" value="Unassembled WGS sequence"/>
</dbReference>
<accession>A0A5C4N6M7</accession>
<dbReference type="EMBL" id="VDFR01000002">
    <property type="protein sequence ID" value="TNC52593.1"/>
    <property type="molecule type" value="Genomic_DNA"/>
</dbReference>
<evidence type="ECO:0000256" key="1">
    <source>
        <dbReference type="SAM" id="MobiDB-lite"/>
    </source>
</evidence>
<comment type="caution">
    <text evidence="3">The sequence shown here is derived from an EMBL/GenBank/DDBJ whole genome shotgun (WGS) entry which is preliminary data.</text>
</comment>
<evidence type="ECO:0000313" key="3">
    <source>
        <dbReference type="EMBL" id="TNC52673.1"/>
    </source>
</evidence>
<protein>
    <submittedName>
        <fullName evidence="3">Uncharacterized protein</fullName>
    </submittedName>
</protein>